<evidence type="ECO:0000259" key="6">
    <source>
        <dbReference type="Pfam" id="PF01975"/>
    </source>
</evidence>
<dbReference type="RefSeq" id="WP_063141763.1">
    <property type="nucleotide sequence ID" value="NZ_CBDDTQ010000001.1"/>
</dbReference>
<comment type="caution">
    <text evidence="7">The sequence shown here is derived from an EMBL/GenBank/DDBJ whole genome shotgun (WGS) entry which is preliminary data.</text>
</comment>
<dbReference type="AlphaFoldDB" id="A0A9Q3ZHL6"/>
<proteinExistence type="inferred from homology"/>
<dbReference type="InterPro" id="IPR036523">
    <property type="entry name" value="SurE-like_sf"/>
</dbReference>
<sequence length="330" mass="33851">MKKTGVFITGWTVAKYAAGIGVLALSTQAAALNIMLVNDDGCAAPGINALAETLQSHGHTITMYAPAGPQSGQGSRLTLPSGDCGVRFETLTSDLKGDEPAAGGYCVSAVSVSNGEDCGTVDHLPMPFLELGQRVSASPADSAYVGLRLMGEAPDLVVSGINSGENVGRSTLHSGTVAAAVSSVQREVPAIAVSLSVRSDNYAAAAALVADVVRKLQDNAKGDRLLPPGVALNINYPAGTPKGLLFTDAGSHSTLSIDLQPQEDGTVSLDGYVFDFASQDIPAEEISEEGIAQREGYISISTLHASFNGPRAAKALTRVSLHGIGDAETD</sequence>
<evidence type="ECO:0000313" key="8">
    <source>
        <dbReference type="Proteomes" id="UP001107961"/>
    </source>
</evidence>
<dbReference type="Proteomes" id="UP001107961">
    <property type="component" value="Unassembled WGS sequence"/>
</dbReference>
<dbReference type="Gene3D" id="3.40.1210.10">
    <property type="entry name" value="Survival protein SurE-like phosphatase/nucleotidase"/>
    <property type="match status" value="1"/>
</dbReference>
<dbReference type="EC" id="3.1.3.5" evidence="3"/>
<dbReference type="InterPro" id="IPR030048">
    <property type="entry name" value="SurE"/>
</dbReference>
<dbReference type="PANTHER" id="PTHR30457">
    <property type="entry name" value="5'-NUCLEOTIDASE SURE"/>
    <property type="match status" value="1"/>
</dbReference>
<accession>A0A9Q3ZHL6</accession>
<dbReference type="Pfam" id="PF01975">
    <property type="entry name" value="SurE"/>
    <property type="match status" value="1"/>
</dbReference>
<organism evidence="7 8">
    <name type="scientific">Alloalcanivorax xenomutans</name>
    <dbReference type="NCBI Taxonomy" id="1094342"/>
    <lineage>
        <taxon>Bacteria</taxon>
        <taxon>Pseudomonadati</taxon>
        <taxon>Pseudomonadota</taxon>
        <taxon>Gammaproteobacteria</taxon>
        <taxon>Oceanospirillales</taxon>
        <taxon>Alcanivoracaceae</taxon>
        <taxon>Alloalcanivorax</taxon>
    </lineage>
</organism>
<comment type="catalytic activity">
    <reaction evidence="1">
        <text>a ribonucleoside 5'-phosphate + H2O = a ribonucleoside + phosphate</text>
        <dbReference type="Rhea" id="RHEA:12484"/>
        <dbReference type="ChEBI" id="CHEBI:15377"/>
        <dbReference type="ChEBI" id="CHEBI:18254"/>
        <dbReference type="ChEBI" id="CHEBI:43474"/>
        <dbReference type="ChEBI" id="CHEBI:58043"/>
        <dbReference type="EC" id="3.1.3.5"/>
    </reaction>
</comment>
<evidence type="ECO:0000313" key="7">
    <source>
        <dbReference type="EMBL" id="MCE7509117.1"/>
    </source>
</evidence>
<evidence type="ECO:0000256" key="2">
    <source>
        <dbReference type="ARBA" id="ARBA00011062"/>
    </source>
</evidence>
<dbReference type="GO" id="GO:0046872">
    <property type="term" value="F:metal ion binding"/>
    <property type="evidence" value="ECO:0007669"/>
    <property type="project" value="UniProtKB-KW"/>
</dbReference>
<gene>
    <name evidence="7" type="ORF">LZG35_10765</name>
</gene>
<dbReference type="SUPFAM" id="SSF64167">
    <property type="entry name" value="SurE-like"/>
    <property type="match status" value="1"/>
</dbReference>
<evidence type="ECO:0000256" key="5">
    <source>
        <dbReference type="ARBA" id="ARBA00022801"/>
    </source>
</evidence>
<dbReference type="InterPro" id="IPR002828">
    <property type="entry name" value="SurE-like_Pase/nucleotidase"/>
</dbReference>
<reference evidence="7" key="1">
    <citation type="submission" date="2022-01" db="EMBL/GenBank/DDBJ databases">
        <authorList>
            <person name="Karlyshev A.V."/>
            <person name="Jaspars M."/>
        </authorList>
    </citation>
    <scope>NUCLEOTIDE SEQUENCE</scope>
    <source>
        <strain evidence="7">AGSA3-2</strain>
    </source>
</reference>
<feature type="domain" description="Survival protein SurE-like phosphatase/nucleotidase" evidence="6">
    <location>
        <begin position="34"/>
        <end position="250"/>
    </location>
</feature>
<name>A0A9Q3ZHL6_9GAMM</name>
<comment type="similarity">
    <text evidence="2">Belongs to the SurE nucleotidase family.</text>
</comment>
<keyword evidence="5" id="KW-0378">Hydrolase</keyword>
<protein>
    <recommendedName>
        <fullName evidence="3">5'-nucleotidase</fullName>
        <ecNumber evidence="3">3.1.3.5</ecNumber>
    </recommendedName>
</protein>
<keyword evidence="4" id="KW-0479">Metal-binding</keyword>
<dbReference type="GO" id="GO:0008253">
    <property type="term" value="F:5'-nucleotidase activity"/>
    <property type="evidence" value="ECO:0007669"/>
    <property type="project" value="UniProtKB-EC"/>
</dbReference>
<dbReference type="EMBL" id="JAJVKT010000011">
    <property type="protein sequence ID" value="MCE7509117.1"/>
    <property type="molecule type" value="Genomic_DNA"/>
</dbReference>
<keyword evidence="8" id="KW-1185">Reference proteome</keyword>
<evidence type="ECO:0000256" key="4">
    <source>
        <dbReference type="ARBA" id="ARBA00022723"/>
    </source>
</evidence>
<dbReference type="GeneID" id="94686050"/>
<evidence type="ECO:0000256" key="1">
    <source>
        <dbReference type="ARBA" id="ARBA00000815"/>
    </source>
</evidence>
<evidence type="ECO:0000256" key="3">
    <source>
        <dbReference type="ARBA" id="ARBA00012643"/>
    </source>
</evidence>
<dbReference type="PANTHER" id="PTHR30457:SF0">
    <property type="entry name" value="PHOSPHATASE, PUTATIVE (AFU_ORTHOLOGUE AFUA_4G01070)-RELATED"/>
    <property type="match status" value="1"/>
</dbReference>